<proteinExistence type="predicted"/>
<dbReference type="SUPFAM" id="SSF47413">
    <property type="entry name" value="lambda repressor-like DNA-binding domains"/>
    <property type="match status" value="1"/>
</dbReference>
<keyword evidence="3" id="KW-1185">Reference proteome</keyword>
<evidence type="ECO:0000259" key="1">
    <source>
        <dbReference type="PROSITE" id="PS50943"/>
    </source>
</evidence>
<name>A0ABR6WXR7_9FIRM</name>
<dbReference type="Proteomes" id="UP000603234">
    <property type="component" value="Unassembled WGS sequence"/>
</dbReference>
<dbReference type="InterPro" id="IPR001387">
    <property type="entry name" value="Cro/C1-type_HTH"/>
</dbReference>
<evidence type="ECO:0000313" key="3">
    <source>
        <dbReference type="Proteomes" id="UP000603234"/>
    </source>
</evidence>
<evidence type="ECO:0000313" key="2">
    <source>
        <dbReference type="EMBL" id="MBC3805430.1"/>
    </source>
</evidence>
<dbReference type="CDD" id="cd00093">
    <property type="entry name" value="HTH_XRE"/>
    <property type="match status" value="1"/>
</dbReference>
<sequence length="425" mass="48963">MGLELGNAIKEIVQERKISVLQLAREIDVERTTLQHFFSGKRKIQLDTFQKMMNVLKVTNEKKKDLYVLYEKASNDKELIKNVQDILSLYSASFDHTDLEKKSMTAFEYSIRHDFSDERTQILKGQVEIEALIRSCFIEEMDQKEKAHVIMSVNFRHLFLYELIMRVASGQNQCGIIQNIFPLVNKKKMGNNLDVLKTVLQLKCLDNVEYEPYYFYSGTRIYDDISIVFPNYFITSKYVIVIERDFEGALISREPLVVQYYREKAEAVIKRCERLVDKKDHIDRTGFIPAFEKIAGAGASTKFYTFDQMQQGTRDTDDRSGKNGQMPLVSWPLDQNNDKSDVFILRDGFCSGYGELGIRYLADQEQVECLILDKNGQNTMTLGINEIGIVSVFKEFSDYLSQSSYVYSPDELGNSLRNSGDAINA</sequence>
<dbReference type="InterPro" id="IPR010982">
    <property type="entry name" value="Lambda_DNA-bd_dom_sf"/>
</dbReference>
<dbReference type="PROSITE" id="PS50943">
    <property type="entry name" value="HTH_CROC1"/>
    <property type="match status" value="1"/>
</dbReference>
<dbReference type="Pfam" id="PF01381">
    <property type="entry name" value="HTH_3"/>
    <property type="match status" value="1"/>
</dbReference>
<gene>
    <name evidence="2" type="ORF">GH808_13510</name>
</gene>
<comment type="caution">
    <text evidence="2">The sequence shown here is derived from an EMBL/GenBank/DDBJ whole genome shotgun (WGS) entry which is preliminary data.</text>
</comment>
<accession>A0ABR6WXR7</accession>
<dbReference type="Gene3D" id="1.10.260.40">
    <property type="entry name" value="lambda repressor-like DNA-binding domains"/>
    <property type="match status" value="1"/>
</dbReference>
<dbReference type="RefSeq" id="WP_186843318.1">
    <property type="nucleotide sequence ID" value="NZ_WJBC01000028.1"/>
</dbReference>
<protein>
    <submittedName>
        <fullName evidence="2">Helix-turn-helix domain-containing protein</fullName>
    </submittedName>
</protein>
<dbReference type="SMART" id="SM00530">
    <property type="entry name" value="HTH_XRE"/>
    <property type="match status" value="1"/>
</dbReference>
<reference evidence="2 3" key="1">
    <citation type="journal article" date="2020" name="mSystems">
        <title>Defining Genomic and Predicted Metabolic Features of the Acetobacterium Genus.</title>
        <authorList>
            <person name="Ross D.E."/>
            <person name="Marshall C.W."/>
            <person name="Gulliver D."/>
            <person name="May H.D."/>
            <person name="Norman R.S."/>
        </authorList>
    </citation>
    <scope>NUCLEOTIDE SEQUENCE [LARGE SCALE GENOMIC DNA]</scope>
    <source>
        <strain evidence="2 3">DSM 8238</strain>
    </source>
</reference>
<dbReference type="EMBL" id="WJBC01000028">
    <property type="protein sequence ID" value="MBC3805430.1"/>
    <property type="molecule type" value="Genomic_DNA"/>
</dbReference>
<feature type="domain" description="HTH cro/C1-type" evidence="1">
    <location>
        <begin position="9"/>
        <end position="62"/>
    </location>
</feature>
<organism evidence="2 3">
    <name type="scientific">Acetobacterium fimetarium</name>
    <dbReference type="NCBI Taxonomy" id="52691"/>
    <lineage>
        <taxon>Bacteria</taxon>
        <taxon>Bacillati</taxon>
        <taxon>Bacillota</taxon>
        <taxon>Clostridia</taxon>
        <taxon>Eubacteriales</taxon>
        <taxon>Eubacteriaceae</taxon>
        <taxon>Acetobacterium</taxon>
    </lineage>
</organism>